<name>A0A6G6GLW0_9FLAO</name>
<dbReference type="EMBL" id="CP049057">
    <property type="protein sequence ID" value="QIE59576.1"/>
    <property type="molecule type" value="Genomic_DNA"/>
</dbReference>
<keyword evidence="1" id="KW-0732">Signal</keyword>
<feature type="signal peptide" evidence="1">
    <location>
        <begin position="1"/>
        <end position="25"/>
    </location>
</feature>
<protein>
    <submittedName>
        <fullName evidence="2">Uncharacterized protein</fullName>
    </submittedName>
</protein>
<evidence type="ECO:0000313" key="3">
    <source>
        <dbReference type="Proteomes" id="UP000505306"/>
    </source>
</evidence>
<proteinExistence type="predicted"/>
<sequence>MRVLIKNKSLFIVFTLCLASLSLFAQPTLSESESNVITGEQLKEMMANEEVLKEWIAEVQKPGVVVDGSTMIFSDEAKKLGQDETYRASVYKEAYTLEDIKESIEKFEIQKAFWRMINLYPENKQLMLQFMYAYDKIVPTDKLATASFYTYAFFDPRITKIVDGKPDVYRPDLFEDYFRITKEIVAYVAMLREQEKSAK</sequence>
<dbReference type="RefSeq" id="WP_164679590.1">
    <property type="nucleotide sequence ID" value="NZ_CP049057.1"/>
</dbReference>
<evidence type="ECO:0000313" key="2">
    <source>
        <dbReference type="EMBL" id="QIE59576.1"/>
    </source>
</evidence>
<dbReference type="KEGG" id="mgel:G5B37_08375"/>
<feature type="chain" id="PRO_5026250874" evidence="1">
    <location>
        <begin position="26"/>
        <end position="199"/>
    </location>
</feature>
<organism evidence="2 3">
    <name type="scientific">Rasiella rasia</name>
    <dbReference type="NCBI Taxonomy" id="2744027"/>
    <lineage>
        <taxon>Bacteria</taxon>
        <taxon>Pseudomonadati</taxon>
        <taxon>Bacteroidota</taxon>
        <taxon>Flavobacteriia</taxon>
        <taxon>Flavobacteriales</taxon>
        <taxon>Flavobacteriaceae</taxon>
        <taxon>Rasiella</taxon>
    </lineage>
</organism>
<dbReference type="AlphaFoldDB" id="A0A6G6GLW0"/>
<keyword evidence="3" id="KW-1185">Reference proteome</keyword>
<accession>A0A6G6GLW0</accession>
<evidence type="ECO:0000256" key="1">
    <source>
        <dbReference type="SAM" id="SignalP"/>
    </source>
</evidence>
<gene>
    <name evidence="2" type="ORF">G5B37_08375</name>
</gene>
<reference evidence="2 3" key="1">
    <citation type="submission" date="2020-02" db="EMBL/GenBank/DDBJ databases">
        <title>Complete genome sequence of Flavobacteriaceae bacterium.</title>
        <authorList>
            <person name="Kim S.-J."/>
            <person name="Kim Y.-S."/>
            <person name="Kim K.-H."/>
        </authorList>
    </citation>
    <scope>NUCLEOTIDE SEQUENCE [LARGE SCALE GENOMIC DNA]</scope>
    <source>
        <strain evidence="2 3">RR4-40</strain>
    </source>
</reference>
<dbReference type="Proteomes" id="UP000505306">
    <property type="component" value="Chromosome"/>
</dbReference>